<protein>
    <submittedName>
        <fullName evidence="2">Glycosyltransferase</fullName>
        <ecNumber evidence="2">2.4.-.-</ecNumber>
    </submittedName>
</protein>
<feature type="domain" description="Glycosyl transferase family 1" evidence="1">
    <location>
        <begin position="190"/>
        <end position="348"/>
    </location>
</feature>
<dbReference type="CDD" id="cd03811">
    <property type="entry name" value="GT4_GT28_WabH-like"/>
    <property type="match status" value="1"/>
</dbReference>
<gene>
    <name evidence="2" type="ORF">ABJ384_02790</name>
</gene>
<dbReference type="Gene3D" id="3.40.50.2000">
    <property type="entry name" value="Glycogen Phosphorylase B"/>
    <property type="match status" value="2"/>
</dbReference>
<dbReference type="PANTHER" id="PTHR12526">
    <property type="entry name" value="GLYCOSYLTRANSFERASE"/>
    <property type="match status" value="1"/>
</dbReference>
<name>A0AAU7SYM6_9GAMM</name>
<dbReference type="SUPFAM" id="SSF53756">
    <property type="entry name" value="UDP-Glycosyltransferase/glycogen phosphorylase"/>
    <property type="match status" value="1"/>
</dbReference>
<reference evidence="2" key="1">
    <citation type="submission" date="2024-06" db="EMBL/GenBank/DDBJ databases">
        <authorList>
            <person name="Song Z."/>
        </authorList>
    </citation>
    <scope>NUCLEOTIDE SEQUENCE</scope>
    <source>
        <strain evidence="2">A1-4-2</strain>
    </source>
</reference>
<proteinExistence type="predicted"/>
<dbReference type="EMBL" id="CP157981">
    <property type="protein sequence ID" value="XBU16141.1"/>
    <property type="molecule type" value="Genomic_DNA"/>
</dbReference>
<accession>A0AAU7SYM6</accession>
<dbReference type="GO" id="GO:0016757">
    <property type="term" value="F:glycosyltransferase activity"/>
    <property type="evidence" value="ECO:0007669"/>
    <property type="project" value="UniProtKB-KW"/>
</dbReference>
<dbReference type="RefSeq" id="WP_086197529.1">
    <property type="nucleotide sequence ID" value="NZ_CP157981.1"/>
</dbReference>
<dbReference type="AlphaFoldDB" id="A0AAU7SYM6"/>
<sequence length="368" mass="41769">MKKILFIVDDLGKGGAEKITLDLAYTLAKNDNLVTLAVLNSSKNTLAVDSSIEYIDLNINPKFAFGKLWKFKELSKKEQETISLLINEKTFDLIILGFHNGYYLGNYLTQKKNVWHWIHGDLLEFRKFNNPLKQIKEHIRFFKNKRKFAKLFKNRNLITVNRDLESKAQTYAQPKSTVTIANGVQVSDDLIAQSPYTEKKWDVIFVGRLVPIKQVDHAIKAFSISNLTGKMAIVGDGTEREKLETLTKELNISDRIDFLGWIDNPHQLMLQSKCLVMCSLYEGSPVTLAEAISLGVPIISYNSSAGIADLFTIDTAKFGLVPKQNIKALSFALEKCVQNPYKYNQECIDKVCMDNMQEKILNLCNLDS</sequence>
<dbReference type="Pfam" id="PF00534">
    <property type="entry name" value="Glycos_transf_1"/>
    <property type="match status" value="1"/>
</dbReference>
<dbReference type="InterPro" id="IPR001296">
    <property type="entry name" value="Glyco_trans_1"/>
</dbReference>
<organism evidence="2">
    <name type="scientific">Acinetobacter sp. A1-4-2</name>
    <dbReference type="NCBI Taxonomy" id="3156489"/>
    <lineage>
        <taxon>Bacteria</taxon>
        <taxon>Pseudomonadati</taxon>
        <taxon>Pseudomonadota</taxon>
        <taxon>Gammaproteobacteria</taxon>
        <taxon>Moraxellales</taxon>
        <taxon>Moraxellaceae</taxon>
        <taxon>Acinetobacter</taxon>
    </lineage>
</organism>
<dbReference type="GO" id="GO:1901135">
    <property type="term" value="P:carbohydrate derivative metabolic process"/>
    <property type="evidence" value="ECO:0007669"/>
    <property type="project" value="UniProtKB-ARBA"/>
</dbReference>
<dbReference type="EC" id="2.4.-.-" evidence="2"/>
<keyword evidence="2" id="KW-0328">Glycosyltransferase</keyword>
<evidence type="ECO:0000313" key="2">
    <source>
        <dbReference type="EMBL" id="XBU16141.1"/>
    </source>
</evidence>
<keyword evidence="2" id="KW-0808">Transferase</keyword>
<evidence type="ECO:0000259" key="1">
    <source>
        <dbReference type="Pfam" id="PF00534"/>
    </source>
</evidence>